<evidence type="ECO:0000256" key="2">
    <source>
        <dbReference type="ARBA" id="ARBA00022606"/>
    </source>
</evidence>
<feature type="transmembrane region" description="Helical" evidence="4">
    <location>
        <begin position="1743"/>
        <end position="1765"/>
    </location>
</feature>
<feature type="compositionally biased region" description="Polar residues" evidence="3">
    <location>
        <begin position="1699"/>
        <end position="1709"/>
    </location>
</feature>
<feature type="compositionally biased region" description="Basic and acidic residues" evidence="3">
    <location>
        <begin position="1614"/>
        <end position="1640"/>
    </location>
</feature>
<keyword evidence="4" id="KW-0472">Membrane</keyword>
<feature type="transmembrane region" description="Helical" evidence="4">
    <location>
        <begin position="307"/>
        <end position="328"/>
    </location>
</feature>
<keyword evidence="4" id="KW-1133">Transmembrane helix</keyword>
<dbReference type="Gene3D" id="3.30.450.20">
    <property type="entry name" value="PAS domain"/>
    <property type="match status" value="1"/>
</dbReference>
<evidence type="ECO:0000313" key="6">
    <source>
        <dbReference type="EMBL" id="GIM04872.1"/>
    </source>
</evidence>
<evidence type="ECO:0000256" key="1">
    <source>
        <dbReference type="ARBA" id="ARBA00022543"/>
    </source>
</evidence>
<protein>
    <recommendedName>
        <fullName evidence="5">PAS domain-containing protein</fullName>
    </recommendedName>
</protein>
<feature type="region of interest" description="Disordered" evidence="3">
    <location>
        <begin position="1607"/>
        <end position="1715"/>
    </location>
</feature>
<feature type="transmembrane region" description="Helical" evidence="4">
    <location>
        <begin position="2167"/>
        <end position="2187"/>
    </location>
</feature>
<dbReference type="InterPro" id="IPR052994">
    <property type="entry name" value="Tiny_macrocysts_regulators"/>
</dbReference>
<feature type="transmembrane region" description="Helical" evidence="4">
    <location>
        <begin position="122"/>
        <end position="148"/>
    </location>
</feature>
<dbReference type="Proteomes" id="UP000722791">
    <property type="component" value="Unassembled WGS sequence"/>
</dbReference>
<evidence type="ECO:0000259" key="5">
    <source>
        <dbReference type="SMART" id="SM00091"/>
    </source>
</evidence>
<accession>A0A8J4GD59</accession>
<dbReference type="InterPro" id="IPR035965">
    <property type="entry name" value="PAS-like_dom_sf"/>
</dbReference>
<organism evidence="6 7">
    <name type="scientific">Volvox reticuliferus</name>
    <dbReference type="NCBI Taxonomy" id="1737510"/>
    <lineage>
        <taxon>Eukaryota</taxon>
        <taxon>Viridiplantae</taxon>
        <taxon>Chlorophyta</taxon>
        <taxon>core chlorophytes</taxon>
        <taxon>Chlorophyceae</taxon>
        <taxon>CS clade</taxon>
        <taxon>Chlamydomonadales</taxon>
        <taxon>Volvocaceae</taxon>
        <taxon>Volvox</taxon>
    </lineage>
</organism>
<comment type="caution">
    <text evidence="6">The sequence shown here is derived from an EMBL/GenBank/DDBJ whole genome shotgun (WGS) entry which is preliminary data.</text>
</comment>
<evidence type="ECO:0000256" key="3">
    <source>
        <dbReference type="SAM" id="MobiDB-lite"/>
    </source>
</evidence>
<dbReference type="Pfam" id="PF25474">
    <property type="entry name" value="TPR_TmcB"/>
    <property type="match status" value="1"/>
</dbReference>
<feature type="compositionally biased region" description="Polar residues" evidence="3">
    <location>
        <begin position="1560"/>
        <end position="1578"/>
    </location>
</feature>
<evidence type="ECO:0000256" key="4">
    <source>
        <dbReference type="SAM" id="Phobius"/>
    </source>
</evidence>
<dbReference type="GO" id="GO:0009881">
    <property type="term" value="F:photoreceptor activity"/>
    <property type="evidence" value="ECO:0007669"/>
    <property type="project" value="UniProtKB-KW"/>
</dbReference>
<feature type="transmembrane region" description="Helical" evidence="4">
    <location>
        <begin position="2380"/>
        <end position="2406"/>
    </location>
</feature>
<dbReference type="PANTHER" id="PTHR31600">
    <property type="entry name" value="TINY MACROCYSTS PROTEIN B-RELATED"/>
    <property type="match status" value="1"/>
</dbReference>
<feature type="compositionally biased region" description="Basic and acidic residues" evidence="3">
    <location>
        <begin position="1649"/>
        <end position="1662"/>
    </location>
</feature>
<dbReference type="CDD" id="cd00130">
    <property type="entry name" value="PAS"/>
    <property type="match status" value="1"/>
</dbReference>
<feature type="compositionally biased region" description="Low complexity" evidence="3">
    <location>
        <begin position="1"/>
        <end position="21"/>
    </location>
</feature>
<keyword evidence="1" id="KW-0157">Chromophore</keyword>
<feature type="region of interest" description="Disordered" evidence="3">
    <location>
        <begin position="1999"/>
        <end position="2089"/>
    </location>
</feature>
<dbReference type="EMBL" id="BNCQ01000017">
    <property type="protein sequence ID" value="GIM04872.1"/>
    <property type="molecule type" value="Genomic_DNA"/>
</dbReference>
<dbReference type="SMART" id="SM00091">
    <property type="entry name" value="PAS"/>
    <property type="match status" value="2"/>
</dbReference>
<feature type="domain" description="PAS" evidence="5">
    <location>
        <begin position="620"/>
        <end position="686"/>
    </location>
</feature>
<feature type="region of interest" description="Disordered" evidence="3">
    <location>
        <begin position="1509"/>
        <end position="1582"/>
    </location>
</feature>
<keyword evidence="4" id="KW-0812">Transmembrane</keyword>
<keyword evidence="1" id="KW-0600">Photoreceptor protein</keyword>
<dbReference type="InterPro" id="IPR000014">
    <property type="entry name" value="PAS"/>
</dbReference>
<feature type="domain" description="PAS" evidence="5">
    <location>
        <begin position="734"/>
        <end position="806"/>
    </location>
</feature>
<feature type="region of interest" description="Disordered" evidence="3">
    <location>
        <begin position="1"/>
        <end position="41"/>
    </location>
</feature>
<feature type="transmembrane region" description="Helical" evidence="4">
    <location>
        <begin position="278"/>
        <end position="295"/>
    </location>
</feature>
<keyword evidence="2" id="KW-0716">Sensory transduction</keyword>
<feature type="transmembrane region" description="Helical" evidence="4">
    <location>
        <begin position="213"/>
        <end position="237"/>
    </location>
</feature>
<dbReference type="Pfam" id="PF13426">
    <property type="entry name" value="PAS_9"/>
    <property type="match status" value="1"/>
</dbReference>
<gene>
    <name evidence="6" type="ORF">Vretimale_9362</name>
</gene>
<dbReference type="InterPro" id="IPR057352">
    <property type="entry name" value="TPR_TmcB/C"/>
</dbReference>
<feature type="transmembrane region" description="Helical" evidence="4">
    <location>
        <begin position="349"/>
        <end position="367"/>
    </location>
</feature>
<reference evidence="6" key="1">
    <citation type="journal article" date="2021" name="Proc. Natl. Acad. Sci. U.S.A.">
        <title>Three genomes in the algal genus Volvox reveal the fate of a haploid sex-determining region after a transition to homothallism.</title>
        <authorList>
            <person name="Yamamoto K."/>
            <person name="Hamaji T."/>
            <person name="Kawai-Toyooka H."/>
            <person name="Matsuzaki R."/>
            <person name="Takahashi F."/>
            <person name="Nishimura Y."/>
            <person name="Kawachi M."/>
            <person name="Noguchi H."/>
            <person name="Minakuchi Y."/>
            <person name="Umen J.G."/>
            <person name="Toyoda A."/>
            <person name="Nozaki H."/>
        </authorList>
    </citation>
    <scope>NUCLEOTIDE SEQUENCE</scope>
    <source>
        <strain evidence="6">NIES-3785</strain>
    </source>
</reference>
<sequence>MAESVSGASSYAGSVASSRTSVSRRARHDHVNPDGQSEDLFDRRSSLEDGVFAVLFTLRKEDTEARIRIRWSLLQILLGGWQLYTTIIDPAKQPWDMNPHSIGWRVVSILDFEWLVKVGYNAYLAVLYTMAAMLVFNCGLCVWVAWCFKEQKFPVVWPVKALRFFNAVFLHAFDITSLNVLQLGINCRFTGPEKPHLHFDMLPKYSCVKSPHVMHAVVSGLALILFVILSLVSIMAQVEVNPLSKRPSALGHSGPEMIAFLIRVLMTLVQVVIGWQRVASCFHLVLSLALAWQYLRWNPHLVAWMNYLKGGVSVTMVWCAATLMLLVFHPGIADHQRKEWSETLTRVMLAGLAPAFLMGALISWRMISYLTNTALKALALAKPDAPLKEICQNIDGPQDVELIARCCRVWKDRYNLDPEAVHKARQVIQAGLAMFPTRAYMVLLHGNFMIDVLGVSQSGSRRIEEARKLEPNFMCRFIMFVRHQQASQLAAGKQSNGGTNMDLLAYVEYQRKQRMVVRLHRESLQAICSFWKALDSTLVSFTTLSKGLSKIESSVSKAQAAYRVVLETYGNNPKLVRLYGKFLQSIKNDPWRASEYFAEAERLEEVQNGDATQGPLLPDGTPLGRMDEMATAVLVINAAGEVQVANRHAHVLFGYKRGTLEGKPMASLLAPHFARWFANHLTSLVSTAALAYVTRDEAQADIIKDELAVGMHSDRLAFPLRLSMRKASGVGEDSTFITMLEAVPPVHGVASLWVAVNGTIVACDPQFVMAFGWKSPEVNGASLTALVSITQDWEGPIPAAVEDIEAGANSSAHDESACDILKRLVTRAKEMAAAEKQSQKIIHCRVKHKYDIQPVSCCIRLQEPVDVDTPVHELRFQLAESDQQQPHLLVVNRKGAIVHASSEVVTDLRDIADTLGVVGVQERSGLTSGGSGLLGRHGSGNGVVGMAAAATLTSGLPSAEQLAGFTICDFLPSPWKEMHLKQLKATAASGQPSSRNIWTCRKEGPLGPILEMRTASGKPLFMHTSVSTADVAGELHHVIRLARSTVEAALEARRLQLQLNEDGEVIAVTGGNSMSLFGMKPGKLTGRALWDVLKWSSAVDGDKSLPADGRQMFYTIVRREVTAPGSSWRVQVLPPSSKSHQLQQVPSIASELMALTTSLASRPALLKVHLEVKENEDGLEKYSIFVDLWPTPSVSGLLEVDSNGHIRAVLEERTRPAGLLFGVSSPSLVGKQLIELLRFPADRSKPGDLLSLNSTKKSSLKSSSADANNVKVGPVHVVQGIHPDGQPNNLGIQVVGKPGPGHVLHVILKVHQTPMLPAAVATTWANSSAIPVAAAEGTLSASASHIIKKSITVASSAVVDIDDATESLDKILAAGDHAPPAIATVRVATPVRPPRMNTAAATTTAMSGNINIKSNNDDNATVAVIPNVEGSLLPTSLAKGPPLPSPPAVLELLPMPAVITSSNCTQKHLRLPVEMVRTADGQHTSTSAPDKPQQVITKEAVHGVTISGGGFLMRQDEPSAPPQVNRRSALRPGTPPGPPAAKDERPSCSSDQDGSHHRSSSPNLDARSTSDINTQEDGSGQPIRFTATAASERISNWVASKGVFYQNSVPLGGDKSEDGSRLSEGGGDGKGDSPRHEGPIDIKGLLRKGMQDKDTTDSKAKPDAYGGGGYNGSPSPLGPRPNNREAGGVAQDDDAASEGGQSALSAQSDNRTDYKRGKRYRKLVKLMESGQTQQVQQRFRTHALLTVAILAAVHIFCFALTIYSIQTKRGSMVELGRTGQAQRYMHVIITDVRSLDLIAKNKSLPTLYTRDDIKPLIMRISKGADEIQVRLREILDSHHSRNSPVHDLLFGTKRAAWDGNYKNGSTEYTDLTIWEFSTRFVAMAKSIEQEMETWLANNISISDTIPGQFLIKSGPDLWSATRKVLDALLYLAVDDARWVDNLQLVFLTTEGVAITSVAACYLAYLLRALAAQRYKLYNTFMIIPAGLARTLASQNTSLELDDDDEEDDDEDDKHSALGSNPSDADPPADVHKHQKRHATVNLEHNTESVIPQRNGEYSMLPSARRGDNHHGAASSRRTKTNGPPTEGMKGMMKQQHMQLSQQVSWDYNGGGGADGKGFLGQLMQRMRGALRRNSNAVTPLPTTSSDGQQQLLGISAKRKLKYDSPETFLVLTPFVMWSLLVIVIYAVCVSRIMGIVEVVAVHSVANFLAARTYRAVFYSQELVANDDPTLLASHRAAVAGVHKVVRDAWYTLQLGKYAYIAAGPDTERFPYVIEGMAYASPELTDIFYETGRCHRSEGACPADHKYRFYQITRTSLDSMMQQYLVQLESLARDQGPNPPGMSSPEFDFIYNVGTKDLIGGASEIQETHLNTILGLFHGIFVLHTMLFIQFWIIFGGFLVLLLFPLLKRVSRERRRVAELLSQLPLELDVEKLVARALGATLRVASNGPAGPAHVQQVVATAGALLPAPPAGGQGNFRAIESSGDLTELDTASRWKAIIRSASQQAKAAIRRSNTGEAASVGISSGAIMARTSFNASKQ</sequence>
<dbReference type="PANTHER" id="PTHR31600:SF2">
    <property type="entry name" value="GAMETE ENRICHED GENE 10 PROTEIN-RELATED"/>
    <property type="match status" value="1"/>
</dbReference>
<feature type="compositionally biased region" description="Acidic residues" evidence="3">
    <location>
        <begin position="1999"/>
        <end position="2011"/>
    </location>
</feature>
<evidence type="ECO:0000313" key="7">
    <source>
        <dbReference type="Proteomes" id="UP000722791"/>
    </source>
</evidence>
<name>A0A8J4GD59_9CHLO</name>
<proteinExistence type="predicted"/>
<keyword evidence="1" id="KW-0675">Receptor</keyword>
<dbReference type="SUPFAM" id="SSF55785">
    <property type="entry name" value="PYP-like sensor domain (PAS domain)"/>
    <property type="match status" value="1"/>
</dbReference>